<evidence type="ECO:0008006" key="3">
    <source>
        <dbReference type="Google" id="ProtNLM"/>
    </source>
</evidence>
<organism evidence="1 2">
    <name type="scientific">Arachis hypogaea</name>
    <name type="common">Peanut</name>
    <dbReference type="NCBI Taxonomy" id="3818"/>
    <lineage>
        <taxon>Eukaryota</taxon>
        <taxon>Viridiplantae</taxon>
        <taxon>Streptophyta</taxon>
        <taxon>Embryophyta</taxon>
        <taxon>Tracheophyta</taxon>
        <taxon>Spermatophyta</taxon>
        <taxon>Magnoliopsida</taxon>
        <taxon>eudicotyledons</taxon>
        <taxon>Gunneridae</taxon>
        <taxon>Pentapetalae</taxon>
        <taxon>rosids</taxon>
        <taxon>fabids</taxon>
        <taxon>Fabales</taxon>
        <taxon>Fabaceae</taxon>
        <taxon>Papilionoideae</taxon>
        <taxon>50 kb inversion clade</taxon>
        <taxon>dalbergioids sensu lato</taxon>
        <taxon>Dalbergieae</taxon>
        <taxon>Pterocarpus clade</taxon>
        <taxon>Arachis</taxon>
    </lineage>
</organism>
<reference evidence="1 2" key="1">
    <citation type="submission" date="2019-01" db="EMBL/GenBank/DDBJ databases">
        <title>Sequencing of cultivated peanut Arachis hypogaea provides insights into genome evolution and oil improvement.</title>
        <authorList>
            <person name="Chen X."/>
        </authorList>
    </citation>
    <scope>NUCLEOTIDE SEQUENCE [LARGE SCALE GENOMIC DNA]</scope>
    <source>
        <strain evidence="2">cv. Fuhuasheng</strain>
        <tissue evidence="1">Leaves</tissue>
    </source>
</reference>
<comment type="caution">
    <text evidence="1">The sequence shown here is derived from an EMBL/GenBank/DDBJ whole genome shotgun (WGS) entry which is preliminary data.</text>
</comment>
<dbReference type="EMBL" id="SDMP01000015">
    <property type="protein sequence ID" value="RYR09917.1"/>
    <property type="molecule type" value="Genomic_DNA"/>
</dbReference>
<gene>
    <name evidence="1" type="ORF">Ahy_B05g078358</name>
</gene>
<evidence type="ECO:0000313" key="1">
    <source>
        <dbReference type="EMBL" id="RYR09917.1"/>
    </source>
</evidence>
<keyword evidence="2" id="KW-1185">Reference proteome</keyword>
<proteinExistence type="predicted"/>
<name>A0A444Z6X6_ARAHY</name>
<protein>
    <recommendedName>
        <fullName evidence="3">FAR1 domain-containing protein</fullName>
    </recommendedName>
</protein>
<dbReference type="Proteomes" id="UP000289738">
    <property type="component" value="Chromosome B05"/>
</dbReference>
<accession>A0A444Z6X6</accession>
<evidence type="ECO:0000313" key="2">
    <source>
        <dbReference type="Proteomes" id="UP000289738"/>
    </source>
</evidence>
<sequence length="118" mass="13754">MAELMNEVITSETMFVEDEEMRFGKEEEINIGEDTHGQEESVIILDNISSFDWINFISLTSDQMRGFEFVDLQPAYDFNEYVHINGFSVRWSKVGGSTKVRSEGEILWQIFVWSRQGE</sequence>
<dbReference type="AlphaFoldDB" id="A0A444Z6X6"/>